<dbReference type="PANTHER" id="PTHR47723">
    <property type="entry name" value="OS05G0353850 PROTEIN"/>
    <property type="match status" value="1"/>
</dbReference>
<dbReference type="GO" id="GO:0003676">
    <property type="term" value="F:nucleic acid binding"/>
    <property type="evidence" value="ECO:0007669"/>
    <property type="project" value="InterPro"/>
</dbReference>
<evidence type="ECO:0000313" key="3">
    <source>
        <dbReference type="Proteomes" id="UP000237000"/>
    </source>
</evidence>
<organism evidence="2 3">
    <name type="scientific">Trema orientale</name>
    <name type="common">Charcoal tree</name>
    <name type="synonym">Celtis orientalis</name>
    <dbReference type="NCBI Taxonomy" id="63057"/>
    <lineage>
        <taxon>Eukaryota</taxon>
        <taxon>Viridiplantae</taxon>
        <taxon>Streptophyta</taxon>
        <taxon>Embryophyta</taxon>
        <taxon>Tracheophyta</taxon>
        <taxon>Spermatophyta</taxon>
        <taxon>Magnoliopsida</taxon>
        <taxon>eudicotyledons</taxon>
        <taxon>Gunneridae</taxon>
        <taxon>Pentapetalae</taxon>
        <taxon>rosids</taxon>
        <taxon>fabids</taxon>
        <taxon>Rosales</taxon>
        <taxon>Cannabaceae</taxon>
        <taxon>Trema</taxon>
    </lineage>
</organism>
<sequence>MIRVITTKRSMLRDPIAQLEDSSQYIHEIQESKRRIDDRIDDPTPARRASRKTWHCPSDGSLKLNMDAAIHEGRGCMDAAAELIAIREGLLFAEACALHVSYVESDCLAAVQAINSSGGLSPIDLVVGDIISLMSVGSSGPCNFCP</sequence>
<dbReference type="Proteomes" id="UP000237000">
    <property type="component" value="Unassembled WGS sequence"/>
</dbReference>
<dbReference type="InParanoid" id="A0A2P5BF23"/>
<reference evidence="3" key="1">
    <citation type="submission" date="2016-06" db="EMBL/GenBank/DDBJ databases">
        <title>Parallel loss of symbiosis genes in relatives of nitrogen-fixing non-legume Parasponia.</title>
        <authorList>
            <person name="Van Velzen R."/>
            <person name="Holmer R."/>
            <person name="Bu F."/>
            <person name="Rutten L."/>
            <person name="Van Zeijl A."/>
            <person name="Liu W."/>
            <person name="Santuari L."/>
            <person name="Cao Q."/>
            <person name="Sharma T."/>
            <person name="Shen D."/>
            <person name="Roswanjaya Y."/>
            <person name="Wardhani T."/>
            <person name="Kalhor M.S."/>
            <person name="Jansen J."/>
            <person name="Van den Hoogen J."/>
            <person name="Gungor B."/>
            <person name="Hartog M."/>
            <person name="Hontelez J."/>
            <person name="Verver J."/>
            <person name="Yang W.-C."/>
            <person name="Schijlen E."/>
            <person name="Repin R."/>
            <person name="Schilthuizen M."/>
            <person name="Schranz E."/>
            <person name="Heidstra R."/>
            <person name="Miyata K."/>
            <person name="Fedorova E."/>
            <person name="Kohlen W."/>
            <person name="Bisseling T."/>
            <person name="Smit S."/>
            <person name="Geurts R."/>
        </authorList>
    </citation>
    <scope>NUCLEOTIDE SEQUENCE [LARGE SCALE GENOMIC DNA]</scope>
    <source>
        <strain evidence="3">cv. RG33-2</strain>
    </source>
</reference>
<dbReference type="PANTHER" id="PTHR47723:SF19">
    <property type="entry name" value="POLYNUCLEOTIDYL TRANSFERASE, RIBONUCLEASE H-LIKE SUPERFAMILY PROTEIN"/>
    <property type="match status" value="1"/>
</dbReference>
<dbReference type="GO" id="GO:0004523">
    <property type="term" value="F:RNA-DNA hybrid ribonuclease activity"/>
    <property type="evidence" value="ECO:0007669"/>
    <property type="project" value="InterPro"/>
</dbReference>
<accession>A0A2P5BF23</accession>
<evidence type="ECO:0000259" key="1">
    <source>
        <dbReference type="Pfam" id="PF13456"/>
    </source>
</evidence>
<dbReference type="InterPro" id="IPR053151">
    <property type="entry name" value="RNase_H-like"/>
</dbReference>
<dbReference type="InterPro" id="IPR002156">
    <property type="entry name" value="RNaseH_domain"/>
</dbReference>
<keyword evidence="3" id="KW-1185">Reference proteome</keyword>
<feature type="domain" description="RNase H type-1" evidence="1">
    <location>
        <begin position="80"/>
        <end position="135"/>
    </location>
</feature>
<evidence type="ECO:0000313" key="2">
    <source>
        <dbReference type="EMBL" id="PON47356.1"/>
    </source>
</evidence>
<dbReference type="EMBL" id="JXTC01000536">
    <property type="protein sequence ID" value="PON47356.1"/>
    <property type="molecule type" value="Genomic_DNA"/>
</dbReference>
<dbReference type="Pfam" id="PF13456">
    <property type="entry name" value="RVT_3"/>
    <property type="match status" value="1"/>
</dbReference>
<protein>
    <recommendedName>
        <fullName evidence="1">RNase H type-1 domain-containing protein</fullName>
    </recommendedName>
</protein>
<name>A0A2P5BF23_TREOI</name>
<gene>
    <name evidence="2" type="ORF">TorRG33x02_323610</name>
</gene>
<dbReference type="AlphaFoldDB" id="A0A2P5BF23"/>
<comment type="caution">
    <text evidence="2">The sequence shown here is derived from an EMBL/GenBank/DDBJ whole genome shotgun (WGS) entry which is preliminary data.</text>
</comment>
<proteinExistence type="predicted"/>